<proteinExistence type="inferred from homology"/>
<keyword evidence="1 4" id="KW-0028">Amino-acid biosynthesis</keyword>
<dbReference type="SUPFAM" id="SSF56784">
    <property type="entry name" value="HAD-like"/>
    <property type="match status" value="1"/>
</dbReference>
<evidence type="ECO:0000313" key="5">
    <source>
        <dbReference type="EMBL" id="MDC7718572.1"/>
    </source>
</evidence>
<evidence type="ECO:0000256" key="1">
    <source>
        <dbReference type="ARBA" id="ARBA00022605"/>
    </source>
</evidence>
<dbReference type="InterPro" id="IPR006439">
    <property type="entry name" value="HAD-SF_hydro_IA"/>
</dbReference>
<comment type="function">
    <text evidence="4">Bifunctional enzyme that catalyzes the enolization of 2,3-diketo-5-methylthiopentyl-1-phosphate (DK-MTP-1-P) into the intermediate 2-hydroxy-3-keto-5-methylthiopentenyl-1-phosphate (HK-MTPenyl-1-P), which is then dephosphorylated to form the acireductone 1,2-dihydroxy-3-keto-5-methylthiopentene (DHK-MTPene).</text>
</comment>
<reference evidence="5 6" key="1">
    <citation type="submission" date="2023-01" db="EMBL/GenBank/DDBJ databases">
        <title>Novel species of the genus Vogesella isolated from rivers.</title>
        <authorList>
            <person name="Lu H."/>
        </authorList>
    </citation>
    <scope>NUCLEOTIDE SEQUENCE [LARGE SCALE GENOMIC DNA]</scope>
    <source>
        <strain evidence="5 6">DC21W</strain>
    </source>
</reference>
<dbReference type="Pfam" id="PF00702">
    <property type="entry name" value="Hydrolase"/>
    <property type="match status" value="1"/>
</dbReference>
<dbReference type="PANTHER" id="PTHR20371">
    <property type="entry name" value="ENOLASE-PHOSPHATASE E1"/>
    <property type="match status" value="1"/>
</dbReference>
<comment type="similarity">
    <text evidence="4">Belongs to the HAD-like hydrolase superfamily. MasA/MtnC family.</text>
</comment>
<evidence type="ECO:0000256" key="2">
    <source>
        <dbReference type="ARBA" id="ARBA00022801"/>
    </source>
</evidence>
<comment type="pathway">
    <text evidence="4">Amino-acid biosynthesis; L-methionine biosynthesis via salvage pathway; L-methionine from S-methyl-5-thio-alpha-D-ribose 1-phosphate: step 4/6.</text>
</comment>
<accession>A0ABT5J156</accession>
<dbReference type="Proteomes" id="UP001219956">
    <property type="component" value="Unassembled WGS sequence"/>
</dbReference>
<comment type="subunit">
    <text evidence="4">Monomer.</text>
</comment>
<dbReference type="PRINTS" id="PR00413">
    <property type="entry name" value="HADHALOGNASE"/>
</dbReference>
<dbReference type="RefSeq" id="WP_272752810.1">
    <property type="nucleotide sequence ID" value="NZ_JAQQLF010000022.1"/>
</dbReference>
<dbReference type="NCBIfam" id="TIGR01691">
    <property type="entry name" value="enolase-ppase"/>
    <property type="match status" value="1"/>
</dbReference>
<dbReference type="HAMAP" id="MF_01681">
    <property type="entry name" value="Salvage_MtnC"/>
    <property type="match status" value="1"/>
</dbReference>
<dbReference type="InterPro" id="IPR023214">
    <property type="entry name" value="HAD_sf"/>
</dbReference>
<comment type="cofactor">
    <cofactor evidence="4">
        <name>Mg(2+)</name>
        <dbReference type="ChEBI" id="CHEBI:18420"/>
    </cofactor>
    <text evidence="4">Binds 1 Mg(2+) ion per subunit.</text>
</comment>
<dbReference type="Gene3D" id="3.40.50.1000">
    <property type="entry name" value="HAD superfamily/HAD-like"/>
    <property type="match status" value="1"/>
</dbReference>
<dbReference type="NCBIfam" id="TIGR01549">
    <property type="entry name" value="HAD-SF-IA-v1"/>
    <property type="match status" value="1"/>
</dbReference>
<gene>
    <name evidence="4 5" type="primary">mtnC</name>
    <name evidence="5" type="ORF">PQU95_15290</name>
</gene>
<dbReference type="CDD" id="cd01629">
    <property type="entry name" value="HAD_EP"/>
    <property type="match status" value="1"/>
</dbReference>
<dbReference type="GO" id="GO:0043874">
    <property type="term" value="F:acireductone synthase activity"/>
    <property type="evidence" value="ECO:0007669"/>
    <property type="project" value="UniProtKB-EC"/>
</dbReference>
<keyword evidence="3 4" id="KW-0486">Methionine biosynthesis</keyword>
<sequence>MPLDTTQPGPTVQQPVAVIVCDLEGTVAPIDYVQQVLFPYARQRLAGWLQAHAGELRVAQLLADVAAEAGQPLDLAAAASQLLAWSDADRKIAPLKTLQGWIWQQGYASGELQAPLYPDVKPALQAWRAQGLTLAVYSSGSVAAQQLFLGHSSAGDLRPLFGHWFDTAVGGKLQPASYRAIAAQLRQPAVQLLFLSDHPGEIAAAREAGWQAIQVVRDGPLPPAVIASFAGLAGQLTRLPQPVHG</sequence>
<keyword evidence="2 4" id="KW-0378">Hydrolase</keyword>
<protein>
    <recommendedName>
        <fullName evidence="4">Enolase-phosphatase E1</fullName>
        <ecNumber evidence="4">3.1.3.77</ecNumber>
    </recommendedName>
    <alternativeName>
        <fullName evidence="4">2,3-diketo-5-methylthio-1-phosphopentane phosphatase</fullName>
    </alternativeName>
</protein>
<dbReference type="Gene3D" id="1.10.720.60">
    <property type="match status" value="1"/>
</dbReference>
<dbReference type="SFLD" id="SFLDS00003">
    <property type="entry name" value="Haloacid_Dehalogenase"/>
    <property type="match status" value="1"/>
</dbReference>
<keyword evidence="6" id="KW-1185">Reference proteome</keyword>
<evidence type="ECO:0000313" key="6">
    <source>
        <dbReference type="Proteomes" id="UP001219956"/>
    </source>
</evidence>
<comment type="caution">
    <text evidence="5">The sequence shown here is derived from an EMBL/GenBank/DDBJ whole genome shotgun (WGS) entry which is preliminary data.</text>
</comment>
<keyword evidence="4" id="KW-0479">Metal-binding</keyword>
<name>A0ABT5J156_9NEIS</name>
<dbReference type="SFLD" id="SFLDG01129">
    <property type="entry name" value="C1.5:_HAD__Beta-PGM__Phosphata"/>
    <property type="match status" value="1"/>
</dbReference>
<evidence type="ECO:0000256" key="3">
    <source>
        <dbReference type="ARBA" id="ARBA00023167"/>
    </source>
</evidence>
<comment type="pathway">
    <text evidence="4">Amino-acid biosynthesis; L-methionine biosynthesis via salvage pathway; L-methionine from S-methyl-5-thio-alpha-D-ribose 1-phosphate: step 3/6.</text>
</comment>
<comment type="catalytic activity">
    <reaction evidence="4">
        <text>5-methylsulfanyl-2,3-dioxopentyl phosphate + H2O = 1,2-dihydroxy-5-(methylsulfanyl)pent-1-en-3-one + phosphate</text>
        <dbReference type="Rhea" id="RHEA:21700"/>
        <dbReference type="ChEBI" id="CHEBI:15377"/>
        <dbReference type="ChEBI" id="CHEBI:43474"/>
        <dbReference type="ChEBI" id="CHEBI:49252"/>
        <dbReference type="ChEBI" id="CHEBI:58828"/>
        <dbReference type="EC" id="3.1.3.77"/>
    </reaction>
</comment>
<evidence type="ECO:0000256" key="4">
    <source>
        <dbReference type="HAMAP-Rule" id="MF_01681"/>
    </source>
</evidence>
<dbReference type="SFLD" id="SFLDG01133">
    <property type="entry name" value="C1.5.4:_Enolase-phosphatase_Li"/>
    <property type="match status" value="1"/>
</dbReference>
<dbReference type="InterPro" id="IPR023943">
    <property type="entry name" value="Enolase-ppase_E1"/>
</dbReference>
<organism evidence="5 6">
    <name type="scientific">Vogesella aquatica</name>
    <dbReference type="NCBI Taxonomy" id="2984206"/>
    <lineage>
        <taxon>Bacteria</taxon>
        <taxon>Pseudomonadati</taxon>
        <taxon>Pseudomonadota</taxon>
        <taxon>Betaproteobacteria</taxon>
        <taxon>Neisseriales</taxon>
        <taxon>Chromobacteriaceae</taxon>
        <taxon>Vogesella</taxon>
    </lineage>
</organism>
<dbReference type="EMBL" id="JAQQLF010000022">
    <property type="protein sequence ID" value="MDC7718572.1"/>
    <property type="molecule type" value="Genomic_DNA"/>
</dbReference>
<dbReference type="PANTHER" id="PTHR20371:SF1">
    <property type="entry name" value="ENOLASE-PHOSPHATASE E1"/>
    <property type="match status" value="1"/>
</dbReference>
<dbReference type="EC" id="3.1.3.77" evidence="4"/>
<keyword evidence="4" id="KW-0460">Magnesium</keyword>
<dbReference type="InterPro" id="IPR036412">
    <property type="entry name" value="HAD-like_sf"/>
</dbReference>